<dbReference type="SUPFAM" id="SSF47598">
    <property type="entry name" value="Ribbon-helix-helix"/>
    <property type="match status" value="1"/>
</dbReference>
<dbReference type="Proteomes" id="UP000093052">
    <property type="component" value="Plasmid pNCI002"/>
</dbReference>
<proteinExistence type="predicted"/>
<dbReference type="RefSeq" id="WP_042385862.1">
    <property type="nucleotide sequence ID" value="NZ_CP016624.1"/>
</dbReference>
<accession>A0AAN0YRY6</accession>
<dbReference type="AlphaFoldDB" id="A0AAN0YRY6"/>
<organism evidence="1 2">
    <name type="scientific">Parageobacillus thermoglucosidasius</name>
    <name type="common">Geobacillus thermoglucosidasius</name>
    <dbReference type="NCBI Taxonomy" id="1426"/>
    <lineage>
        <taxon>Bacteria</taxon>
        <taxon>Bacillati</taxon>
        <taxon>Bacillota</taxon>
        <taxon>Bacilli</taxon>
        <taxon>Bacillales</taxon>
        <taxon>Anoxybacillaceae</taxon>
        <taxon>Parageobacillus</taxon>
    </lineage>
</organism>
<keyword evidence="1" id="KW-0614">Plasmid</keyword>
<dbReference type="Gene3D" id="1.10.1220.10">
    <property type="entry name" value="Met repressor-like"/>
    <property type="match status" value="1"/>
</dbReference>
<geneLocation type="plasmid" evidence="1 2">
    <name>pNCI002</name>
</geneLocation>
<dbReference type="EMBL" id="CP016624">
    <property type="protein sequence ID" value="ANZ32312.1"/>
    <property type="molecule type" value="Genomic_DNA"/>
</dbReference>
<reference evidence="2" key="1">
    <citation type="journal article" date="2016" name="Genome Announc.">
        <title>Complete Genome Sequence of Geobacillus thermoglucosidasius NCIMB 11955, the Progenitor of a Bioethanol Production Strain.</title>
        <authorList>
            <person name="Sheng L."/>
            <person name="Zhang Y."/>
            <person name="Minton N.P."/>
        </authorList>
    </citation>
    <scope>NUCLEOTIDE SEQUENCE [LARGE SCALE GENOMIC DNA]</scope>
    <source>
        <strain evidence="2">NCIMB 11955</strain>
    </source>
</reference>
<keyword evidence="2" id="KW-1185">Reference proteome</keyword>
<protein>
    <submittedName>
        <fullName evidence="1">Uncharacterized protein</fullName>
    </submittedName>
</protein>
<evidence type="ECO:0000313" key="1">
    <source>
        <dbReference type="EMBL" id="ANZ32312.1"/>
    </source>
</evidence>
<dbReference type="InterPro" id="IPR013321">
    <property type="entry name" value="Arc_rbn_hlx_hlx"/>
</dbReference>
<name>A0AAN0YRY6_PARTM</name>
<dbReference type="InterPro" id="IPR010985">
    <property type="entry name" value="Ribbon_hlx_hlx"/>
</dbReference>
<sequence>MRLTISINREINELIRKIAEQMGTSKRNVIAFALAEILQKGYSFEQLEALREKINLDSQTTIFLTEEMARKIEQIDRFGLSKRTFFGCLISDYFQKNSEKFLLDSSEDLAEAKNNDLSRDYINTNMDEELKKKITDFCKSNSIAMSFLFSYYLLAKNVQIRPFQIKKREYLHLNMNALARKMLDKKSSDINVTRQFYLHLVALQICEDFNL</sequence>
<evidence type="ECO:0000313" key="2">
    <source>
        <dbReference type="Proteomes" id="UP000093052"/>
    </source>
</evidence>
<dbReference type="GO" id="GO:0006355">
    <property type="term" value="P:regulation of DNA-templated transcription"/>
    <property type="evidence" value="ECO:0007669"/>
    <property type="project" value="InterPro"/>
</dbReference>
<gene>
    <name evidence="1" type="ORF">BCV53_19665</name>
</gene>
<dbReference type="GeneID" id="94901396"/>